<keyword evidence="1" id="KW-0472">Membrane</keyword>
<comment type="caution">
    <text evidence="2">The sequence shown here is derived from an EMBL/GenBank/DDBJ whole genome shotgun (WGS) entry which is preliminary data.</text>
</comment>
<sequence>METVHEYHAYPRPSKRLGGLPLLALCCLGLIGLISAGVIVIALIPVYLQRRDINGIQQESDVIQITYNLPLFNNSLIVSGQVPQSRYEVLHNILQEQLNNATRDSRAQQIQVEVVNVLVRQPQNVGKKSFMPE</sequence>
<evidence type="ECO:0000313" key="4">
    <source>
        <dbReference type="Proteomes" id="UP000663829"/>
    </source>
</evidence>
<organism evidence="2 4">
    <name type="scientific">Didymodactylos carnosus</name>
    <dbReference type="NCBI Taxonomy" id="1234261"/>
    <lineage>
        <taxon>Eukaryota</taxon>
        <taxon>Metazoa</taxon>
        <taxon>Spiralia</taxon>
        <taxon>Gnathifera</taxon>
        <taxon>Rotifera</taxon>
        <taxon>Eurotatoria</taxon>
        <taxon>Bdelloidea</taxon>
        <taxon>Philodinida</taxon>
        <taxon>Philodinidae</taxon>
        <taxon>Didymodactylos</taxon>
    </lineage>
</organism>
<keyword evidence="1" id="KW-0812">Transmembrane</keyword>
<proteinExistence type="predicted"/>
<gene>
    <name evidence="2" type="ORF">GPM918_LOCUS26368</name>
    <name evidence="3" type="ORF">SRO942_LOCUS26504</name>
</gene>
<accession>A0A815ADH5</accession>
<dbReference type="AlphaFoldDB" id="A0A815ADH5"/>
<feature type="transmembrane region" description="Helical" evidence="1">
    <location>
        <begin position="20"/>
        <end position="48"/>
    </location>
</feature>
<keyword evidence="4" id="KW-1185">Reference proteome</keyword>
<evidence type="ECO:0000256" key="1">
    <source>
        <dbReference type="SAM" id="Phobius"/>
    </source>
</evidence>
<keyword evidence="1" id="KW-1133">Transmembrane helix</keyword>
<name>A0A815ADH5_9BILA</name>
<dbReference type="Proteomes" id="UP000681722">
    <property type="component" value="Unassembled WGS sequence"/>
</dbReference>
<dbReference type="EMBL" id="CAJNOQ010010591">
    <property type="protein sequence ID" value="CAF1255985.1"/>
    <property type="molecule type" value="Genomic_DNA"/>
</dbReference>
<protein>
    <submittedName>
        <fullName evidence="2">Uncharacterized protein</fullName>
    </submittedName>
</protein>
<dbReference type="Proteomes" id="UP000663829">
    <property type="component" value="Unassembled WGS sequence"/>
</dbReference>
<reference evidence="2" key="1">
    <citation type="submission" date="2021-02" db="EMBL/GenBank/DDBJ databases">
        <authorList>
            <person name="Nowell W R."/>
        </authorList>
    </citation>
    <scope>NUCLEOTIDE SEQUENCE</scope>
</reference>
<dbReference type="EMBL" id="CAJOBC010016556">
    <property type="protein sequence ID" value="CAF4028865.1"/>
    <property type="molecule type" value="Genomic_DNA"/>
</dbReference>
<evidence type="ECO:0000313" key="3">
    <source>
        <dbReference type="EMBL" id="CAF4028865.1"/>
    </source>
</evidence>
<evidence type="ECO:0000313" key="2">
    <source>
        <dbReference type="EMBL" id="CAF1255985.1"/>
    </source>
</evidence>